<dbReference type="EMBL" id="RCHU02000014">
    <property type="protein sequence ID" value="KAL3573226.1"/>
    <property type="molecule type" value="Genomic_DNA"/>
</dbReference>
<sequence>MADSQLVHDSTVLALATSSHTIHAIVPLNSNSNQSPPIVLVTQRLCPRHHIISSPHGSKHQYHGNPFPCINHVFMEDWFDDDDLEDKVVDFDSSSEDSKRGSKIFTSSVVMAPCILVASPIGAQSTSITSFVGAQSTPVAPLPCVMTSPLEPLDDNVSLTTTVSGSLTPVEPFPSSGRQQQTHESATVPKGTKGWDSVLNYLGPQEGTPVVDYSEANLPTVCAPTQMSVEVELVFGSGVVAPNSGGWEIV</sequence>
<comment type="caution">
    <text evidence="1">The sequence shown here is derived from an EMBL/GenBank/DDBJ whole genome shotgun (WGS) entry which is preliminary data.</text>
</comment>
<gene>
    <name evidence="1" type="ORF">D5086_027130</name>
</gene>
<keyword evidence="2" id="KW-1185">Reference proteome</keyword>
<dbReference type="Proteomes" id="UP000309997">
    <property type="component" value="Unassembled WGS sequence"/>
</dbReference>
<accession>A0ACC4B4B8</accession>
<organism evidence="1 2">
    <name type="scientific">Populus alba</name>
    <name type="common">White poplar</name>
    <dbReference type="NCBI Taxonomy" id="43335"/>
    <lineage>
        <taxon>Eukaryota</taxon>
        <taxon>Viridiplantae</taxon>
        <taxon>Streptophyta</taxon>
        <taxon>Embryophyta</taxon>
        <taxon>Tracheophyta</taxon>
        <taxon>Spermatophyta</taxon>
        <taxon>Magnoliopsida</taxon>
        <taxon>eudicotyledons</taxon>
        <taxon>Gunneridae</taxon>
        <taxon>Pentapetalae</taxon>
        <taxon>rosids</taxon>
        <taxon>fabids</taxon>
        <taxon>Malpighiales</taxon>
        <taxon>Salicaceae</taxon>
        <taxon>Saliceae</taxon>
        <taxon>Populus</taxon>
    </lineage>
</organism>
<reference evidence="1 2" key="1">
    <citation type="journal article" date="2024" name="Plant Biotechnol. J.">
        <title>Genome and CRISPR/Cas9 system of a widespread forest tree (Populus alba) in the world.</title>
        <authorList>
            <person name="Liu Y.J."/>
            <person name="Jiang P.F."/>
            <person name="Han X.M."/>
            <person name="Li X.Y."/>
            <person name="Wang H.M."/>
            <person name="Wang Y.J."/>
            <person name="Wang X.X."/>
            <person name="Zeng Q.Y."/>
        </authorList>
    </citation>
    <scope>NUCLEOTIDE SEQUENCE [LARGE SCALE GENOMIC DNA]</scope>
    <source>
        <strain evidence="2">cv. PAL-ZL1</strain>
    </source>
</reference>
<evidence type="ECO:0000313" key="1">
    <source>
        <dbReference type="EMBL" id="KAL3573226.1"/>
    </source>
</evidence>
<name>A0ACC4B4B8_POPAL</name>
<evidence type="ECO:0000313" key="2">
    <source>
        <dbReference type="Proteomes" id="UP000309997"/>
    </source>
</evidence>
<proteinExistence type="predicted"/>
<protein>
    <submittedName>
        <fullName evidence="1">Uncharacterized protein</fullName>
    </submittedName>
</protein>